<gene>
    <name evidence="7" type="ORF">G4Z14_13845</name>
</gene>
<evidence type="ECO:0000313" key="7">
    <source>
        <dbReference type="EMBL" id="NEY91382.1"/>
    </source>
</evidence>
<dbReference type="GO" id="GO:0005886">
    <property type="term" value="C:plasma membrane"/>
    <property type="evidence" value="ECO:0007669"/>
    <property type="project" value="UniProtKB-SubCell"/>
</dbReference>
<sequence>MKLHYIWAALVGLSLLTATLTAANPSRAGLVLGVLVLAGLKSRLILRHYLDLSQSPVWARGFDLVLAFVLMAFAGLALAA</sequence>
<keyword evidence="2" id="KW-1003">Cell membrane</keyword>
<evidence type="ECO:0000256" key="2">
    <source>
        <dbReference type="ARBA" id="ARBA00022475"/>
    </source>
</evidence>
<dbReference type="Proteomes" id="UP000477782">
    <property type="component" value="Unassembled WGS sequence"/>
</dbReference>
<comment type="caution">
    <text evidence="7">The sequence shown here is derived from an EMBL/GenBank/DDBJ whole genome shotgun (WGS) entry which is preliminary data.</text>
</comment>
<comment type="subcellular location">
    <subcellularLocation>
        <location evidence="1">Cell membrane</location>
        <topology evidence="1">Multi-pass membrane protein</topology>
    </subcellularLocation>
</comment>
<protein>
    <submittedName>
        <fullName evidence="7">Nitric oxide reductase F protein</fullName>
    </submittedName>
</protein>
<dbReference type="RefSeq" id="WP_164626739.1">
    <property type="nucleotide sequence ID" value="NZ_JAAIVJ010000008.1"/>
</dbReference>
<proteinExistence type="predicted"/>
<evidence type="ECO:0000256" key="4">
    <source>
        <dbReference type="ARBA" id="ARBA00022989"/>
    </source>
</evidence>
<feature type="transmembrane region" description="Helical" evidence="6">
    <location>
        <begin position="57"/>
        <end position="79"/>
    </location>
</feature>
<dbReference type="AlphaFoldDB" id="A0A6M0QY55"/>
<evidence type="ECO:0000256" key="3">
    <source>
        <dbReference type="ARBA" id="ARBA00022692"/>
    </source>
</evidence>
<evidence type="ECO:0000256" key="1">
    <source>
        <dbReference type="ARBA" id="ARBA00004651"/>
    </source>
</evidence>
<accession>A0A6M0QY55</accession>
<evidence type="ECO:0000313" key="8">
    <source>
        <dbReference type="Proteomes" id="UP000477782"/>
    </source>
</evidence>
<keyword evidence="4 6" id="KW-1133">Transmembrane helix</keyword>
<name>A0A6M0QY55_9RHOB</name>
<dbReference type="InterPro" id="IPR005171">
    <property type="entry name" value="Cyt_c_oxidase_su4_prok"/>
</dbReference>
<keyword evidence="5 6" id="KW-0472">Membrane</keyword>
<evidence type="ECO:0000256" key="6">
    <source>
        <dbReference type="SAM" id="Phobius"/>
    </source>
</evidence>
<keyword evidence="8" id="KW-1185">Reference proteome</keyword>
<evidence type="ECO:0000256" key="5">
    <source>
        <dbReference type="ARBA" id="ARBA00023136"/>
    </source>
</evidence>
<reference evidence="7 8" key="1">
    <citation type="submission" date="2020-02" db="EMBL/GenBank/DDBJ databases">
        <authorList>
            <person name="Chen W.-M."/>
        </authorList>
    </citation>
    <scope>NUCLEOTIDE SEQUENCE [LARGE SCALE GENOMIC DNA]</scope>
    <source>
        <strain evidence="7 8">KMS-5</strain>
    </source>
</reference>
<keyword evidence="3 6" id="KW-0812">Transmembrane</keyword>
<dbReference type="Pfam" id="PF03626">
    <property type="entry name" value="COX4_pro"/>
    <property type="match status" value="1"/>
</dbReference>
<dbReference type="EMBL" id="JAAIVJ010000008">
    <property type="protein sequence ID" value="NEY91382.1"/>
    <property type="molecule type" value="Genomic_DNA"/>
</dbReference>
<organism evidence="7 8">
    <name type="scientific">Tabrizicola oligotrophica</name>
    <dbReference type="NCBI Taxonomy" id="2710650"/>
    <lineage>
        <taxon>Bacteria</taxon>
        <taxon>Pseudomonadati</taxon>
        <taxon>Pseudomonadota</taxon>
        <taxon>Alphaproteobacteria</taxon>
        <taxon>Rhodobacterales</taxon>
        <taxon>Paracoccaceae</taxon>
        <taxon>Tabrizicola</taxon>
    </lineage>
</organism>